<dbReference type="GO" id="GO:0016787">
    <property type="term" value="F:hydrolase activity"/>
    <property type="evidence" value="ECO:0007669"/>
    <property type="project" value="UniProtKB-KW"/>
</dbReference>
<dbReference type="PANTHER" id="PTHR43808">
    <property type="entry name" value="ACETYLORNITHINE DEACETYLASE"/>
    <property type="match status" value="1"/>
</dbReference>
<dbReference type="InterPro" id="IPR011650">
    <property type="entry name" value="Peptidase_M20_dimer"/>
</dbReference>
<gene>
    <name evidence="7" type="ORF">SBA1_140110</name>
</gene>
<feature type="active site" evidence="5">
    <location>
        <position position="102"/>
    </location>
</feature>
<evidence type="ECO:0000256" key="4">
    <source>
        <dbReference type="ARBA" id="ARBA00022833"/>
    </source>
</evidence>
<dbReference type="InterPro" id="IPR002933">
    <property type="entry name" value="Peptidase_M20"/>
</dbReference>
<evidence type="ECO:0000313" key="7">
    <source>
        <dbReference type="EMBL" id="SPF35219.1"/>
    </source>
</evidence>
<dbReference type="CDD" id="cd03885">
    <property type="entry name" value="M20_CPDG2"/>
    <property type="match status" value="1"/>
</dbReference>
<dbReference type="PIRSF" id="PIRSF037238">
    <property type="entry name" value="Carboxypeptidase_G2"/>
    <property type="match status" value="1"/>
</dbReference>
<dbReference type="InterPro" id="IPR036264">
    <property type="entry name" value="Bact_exopeptidase_dim_dom"/>
</dbReference>
<dbReference type="Gene3D" id="3.30.70.360">
    <property type="match status" value="1"/>
</dbReference>
<name>A0A2U3K6E8_9BACT</name>
<keyword evidence="4" id="KW-0862">Zinc</keyword>
<evidence type="ECO:0000313" key="8">
    <source>
        <dbReference type="Proteomes" id="UP000238701"/>
    </source>
</evidence>
<dbReference type="Gene3D" id="3.40.630.10">
    <property type="entry name" value="Zn peptidases"/>
    <property type="match status" value="1"/>
</dbReference>
<evidence type="ECO:0000256" key="1">
    <source>
        <dbReference type="ARBA" id="ARBA00001947"/>
    </source>
</evidence>
<dbReference type="Proteomes" id="UP000238701">
    <property type="component" value="Unassembled WGS sequence"/>
</dbReference>
<dbReference type="Pfam" id="PF07687">
    <property type="entry name" value="M20_dimer"/>
    <property type="match status" value="1"/>
</dbReference>
<sequence length="396" mass="41867">MPAKRALPVKAKPPDNIWPERLRYFAARQDALVATIRQLVEIESPSDNKAAADRMGGFLAGMFEAIGGRARLHHAEEFGDNLQVDFPGREKVKPVLLLGHFDTVYPSGTLETMPCRVADGRLYGPGALDMKAGIALMLYVIEALGAWHGGLPRPVTVFLVSDEEVGSSSSREVTESLARESAAVLVLEPAAGLRGAVKTARKGVGEYRLTVSGVAAHAGLDPGKGHSAIVELARQITALSGLNDLRRGISVNAGVIRGGTRSNVIAAEATADIDVRIKLARQAAMVDRRLRSLRPLDKRCKLSVAGGINRMPMERNAGVAALYKKAQAIARQIDWKLEEAAVGGGSDGNFTAGMGVPTLDGLGAVGLGAHAAHEHVVISELPRRALLLAGMIESVG</sequence>
<evidence type="ECO:0000259" key="6">
    <source>
        <dbReference type="Pfam" id="PF07687"/>
    </source>
</evidence>
<reference evidence="8" key="1">
    <citation type="submission" date="2018-02" db="EMBL/GenBank/DDBJ databases">
        <authorList>
            <person name="Hausmann B."/>
        </authorList>
    </citation>
    <scope>NUCLEOTIDE SEQUENCE [LARGE SCALE GENOMIC DNA]</scope>
    <source>
        <strain evidence="8">Peat soil MAG SbA1</strain>
    </source>
</reference>
<feature type="domain" description="Peptidase M20 dimerisation" evidence="6">
    <location>
        <begin position="199"/>
        <end position="290"/>
    </location>
</feature>
<proteinExistence type="predicted"/>
<dbReference type="PANTHER" id="PTHR43808:SF9">
    <property type="entry name" value="BLL0789 PROTEIN"/>
    <property type="match status" value="1"/>
</dbReference>
<evidence type="ECO:0000256" key="5">
    <source>
        <dbReference type="PIRSR" id="PIRSR037238-1"/>
    </source>
</evidence>
<dbReference type="SUPFAM" id="SSF55031">
    <property type="entry name" value="Bacterial exopeptidase dimerisation domain"/>
    <property type="match status" value="1"/>
</dbReference>
<dbReference type="AlphaFoldDB" id="A0A2U3K6E8"/>
<protein>
    <submittedName>
        <fullName evidence="7">Peptidase M20</fullName>
    </submittedName>
</protein>
<evidence type="ECO:0000256" key="2">
    <source>
        <dbReference type="ARBA" id="ARBA00022723"/>
    </source>
</evidence>
<comment type="cofactor">
    <cofactor evidence="1">
        <name>Zn(2+)</name>
        <dbReference type="ChEBI" id="CHEBI:29105"/>
    </cofactor>
</comment>
<dbReference type="GO" id="GO:0046872">
    <property type="term" value="F:metal ion binding"/>
    <property type="evidence" value="ECO:0007669"/>
    <property type="project" value="UniProtKB-KW"/>
</dbReference>
<dbReference type="OrthoDB" id="9783294at2"/>
<dbReference type="PROSITE" id="PS00758">
    <property type="entry name" value="ARGE_DAPE_CPG2_1"/>
    <property type="match status" value="1"/>
</dbReference>
<organism evidence="7 8">
    <name type="scientific">Candidatus Sulfotelmatobacter kueseliae</name>
    <dbReference type="NCBI Taxonomy" id="2042962"/>
    <lineage>
        <taxon>Bacteria</taxon>
        <taxon>Pseudomonadati</taxon>
        <taxon>Acidobacteriota</taxon>
        <taxon>Terriglobia</taxon>
        <taxon>Terriglobales</taxon>
        <taxon>Candidatus Korobacteraceae</taxon>
        <taxon>Candidatus Sulfotelmatobacter</taxon>
    </lineage>
</organism>
<dbReference type="EMBL" id="OMOD01000046">
    <property type="protein sequence ID" value="SPF35219.1"/>
    <property type="molecule type" value="Genomic_DNA"/>
</dbReference>
<feature type="active site" description="Proton acceptor" evidence="5">
    <location>
        <position position="163"/>
    </location>
</feature>
<keyword evidence="2" id="KW-0479">Metal-binding</keyword>
<keyword evidence="3" id="KW-0378">Hydrolase</keyword>
<evidence type="ECO:0000256" key="3">
    <source>
        <dbReference type="ARBA" id="ARBA00022801"/>
    </source>
</evidence>
<accession>A0A2U3K6E8</accession>
<dbReference type="SUPFAM" id="SSF53187">
    <property type="entry name" value="Zn-dependent exopeptidases"/>
    <property type="match status" value="1"/>
</dbReference>
<dbReference type="InterPro" id="IPR050072">
    <property type="entry name" value="Peptidase_M20A"/>
</dbReference>
<dbReference type="InterPro" id="IPR001261">
    <property type="entry name" value="ArgE/DapE_CS"/>
</dbReference>
<dbReference type="InterPro" id="IPR017150">
    <property type="entry name" value="Pept_M20_glutamate_carboxypep"/>
</dbReference>
<dbReference type="Pfam" id="PF01546">
    <property type="entry name" value="Peptidase_M20"/>
    <property type="match status" value="1"/>
</dbReference>